<protein>
    <recommendedName>
        <fullName evidence="4">Secreted protein</fullName>
    </recommendedName>
</protein>
<gene>
    <name evidence="2" type="ORF">COU08_04250</name>
</gene>
<comment type="caution">
    <text evidence="2">The sequence shown here is derived from an EMBL/GenBank/DDBJ whole genome shotgun (WGS) entry which is preliminary data.</text>
</comment>
<feature type="signal peptide" evidence="1">
    <location>
        <begin position="1"/>
        <end position="25"/>
    </location>
</feature>
<name>A0A2M6WGX3_9BACT</name>
<evidence type="ECO:0008006" key="4">
    <source>
        <dbReference type="Google" id="ProtNLM"/>
    </source>
</evidence>
<accession>A0A2M6WGX3</accession>
<dbReference type="EMBL" id="PFBA01000035">
    <property type="protein sequence ID" value="PIT92037.1"/>
    <property type="molecule type" value="Genomic_DNA"/>
</dbReference>
<dbReference type="Proteomes" id="UP000228635">
    <property type="component" value="Unassembled WGS sequence"/>
</dbReference>
<dbReference type="AlphaFoldDB" id="A0A2M6WGX3"/>
<evidence type="ECO:0000256" key="1">
    <source>
        <dbReference type="SAM" id="SignalP"/>
    </source>
</evidence>
<keyword evidence="1" id="KW-0732">Signal</keyword>
<organism evidence="2 3">
    <name type="scientific">Candidatus Harrisonbacteria bacterium CG10_big_fil_rev_8_21_14_0_10_42_17</name>
    <dbReference type="NCBI Taxonomy" id="1974584"/>
    <lineage>
        <taxon>Bacteria</taxon>
        <taxon>Candidatus Harrisoniibacteriota</taxon>
    </lineage>
</organism>
<proteinExistence type="predicted"/>
<sequence length="251" mass="26660">MKNTLFNNISIIFSLLALLAITAFAQSTWAEPTIAPTGCTPGTQGCDVPVNDSANTQVKVGNLIANNLNGVVGVYGGEANIRTGTDARIDLKSDGQQPLIQFTDTKSDNPGPYQRTGYIDFELTTNPPSSGYDVKMKITAPSSGFPQGVVTFEGDPAKEITDVRVGIGTTDPQSTLQIVNAPGRYNYLRLPFFAYRGGSIGNAPAPIKCFTPADDGRMVADISGALFICSNIPGLGYQWKIISFNQVNTPG</sequence>
<evidence type="ECO:0000313" key="2">
    <source>
        <dbReference type="EMBL" id="PIT92037.1"/>
    </source>
</evidence>
<feature type="chain" id="PRO_5014805244" description="Secreted protein" evidence="1">
    <location>
        <begin position="26"/>
        <end position="251"/>
    </location>
</feature>
<reference evidence="3" key="1">
    <citation type="submission" date="2017-09" db="EMBL/GenBank/DDBJ databases">
        <title>Depth-based differentiation of microbial function through sediment-hosted aquifers and enrichment of novel symbionts in the deep terrestrial subsurface.</title>
        <authorList>
            <person name="Probst A.J."/>
            <person name="Ladd B."/>
            <person name="Jarett J.K."/>
            <person name="Geller-Mcgrath D.E."/>
            <person name="Sieber C.M.K."/>
            <person name="Emerson J.B."/>
            <person name="Anantharaman K."/>
            <person name="Thomas B.C."/>
            <person name="Malmstrom R."/>
            <person name="Stieglmeier M."/>
            <person name="Klingl A."/>
            <person name="Woyke T."/>
            <person name="Ryan C.M."/>
            <person name="Banfield J.F."/>
        </authorList>
    </citation>
    <scope>NUCLEOTIDE SEQUENCE [LARGE SCALE GENOMIC DNA]</scope>
</reference>
<evidence type="ECO:0000313" key="3">
    <source>
        <dbReference type="Proteomes" id="UP000228635"/>
    </source>
</evidence>